<comment type="caution">
    <text evidence="2">The sequence shown here is derived from an EMBL/GenBank/DDBJ whole genome shotgun (WGS) entry which is preliminary data.</text>
</comment>
<feature type="compositionally biased region" description="Polar residues" evidence="1">
    <location>
        <begin position="44"/>
        <end position="65"/>
    </location>
</feature>
<dbReference type="EMBL" id="PSQE01000003">
    <property type="protein sequence ID" value="RHN67447.1"/>
    <property type="molecule type" value="Genomic_DNA"/>
</dbReference>
<dbReference type="Proteomes" id="UP000265566">
    <property type="component" value="Chromosome 3"/>
</dbReference>
<protein>
    <submittedName>
        <fullName evidence="2">Uncharacterized protein</fullName>
    </submittedName>
</protein>
<feature type="compositionally biased region" description="Basic residues" evidence="1">
    <location>
        <begin position="1"/>
        <end position="18"/>
    </location>
</feature>
<accession>A0A396IWZ7</accession>
<name>A0A396IWZ7_MEDTR</name>
<reference evidence="2" key="1">
    <citation type="journal article" date="2018" name="Nat. Plants">
        <title>Whole-genome landscape of Medicago truncatula symbiotic genes.</title>
        <authorList>
            <person name="Pecrix Y."/>
            <person name="Gamas P."/>
            <person name="Carrere S."/>
        </authorList>
    </citation>
    <scope>NUCLEOTIDE SEQUENCE</scope>
    <source>
        <tissue evidence="2">Leaves</tissue>
    </source>
</reference>
<evidence type="ECO:0000256" key="1">
    <source>
        <dbReference type="SAM" id="MobiDB-lite"/>
    </source>
</evidence>
<feature type="region of interest" description="Disordered" evidence="1">
    <location>
        <begin position="1"/>
        <end position="65"/>
    </location>
</feature>
<dbReference type="AlphaFoldDB" id="A0A396IWZ7"/>
<dbReference type="Gramene" id="rna15636">
    <property type="protein sequence ID" value="RHN67447.1"/>
    <property type="gene ID" value="gene15636"/>
</dbReference>
<gene>
    <name evidence="2" type="ORF">MtrunA17_Chr3g0102811</name>
</gene>
<dbReference type="PANTHER" id="PTHR47852">
    <property type="entry name" value="OS06G0298400 PROTEIN"/>
    <property type="match status" value="1"/>
</dbReference>
<sequence length="79" mass="8305">MGNRKERRRAAHSNAGRRVKLDLFAEPSGELGGSPIHGDAGGDANSQQHDGLPNSPSSSGGFCQLSSKGLYLEDMSAQH</sequence>
<proteinExistence type="predicted"/>
<organism evidence="2">
    <name type="scientific">Medicago truncatula</name>
    <name type="common">Barrel medic</name>
    <name type="synonym">Medicago tribuloides</name>
    <dbReference type="NCBI Taxonomy" id="3880"/>
    <lineage>
        <taxon>Eukaryota</taxon>
        <taxon>Viridiplantae</taxon>
        <taxon>Streptophyta</taxon>
        <taxon>Embryophyta</taxon>
        <taxon>Tracheophyta</taxon>
        <taxon>Spermatophyta</taxon>
        <taxon>Magnoliopsida</taxon>
        <taxon>eudicotyledons</taxon>
        <taxon>Gunneridae</taxon>
        <taxon>Pentapetalae</taxon>
        <taxon>rosids</taxon>
        <taxon>fabids</taxon>
        <taxon>Fabales</taxon>
        <taxon>Fabaceae</taxon>
        <taxon>Papilionoideae</taxon>
        <taxon>50 kb inversion clade</taxon>
        <taxon>NPAAA clade</taxon>
        <taxon>Hologalegina</taxon>
        <taxon>IRL clade</taxon>
        <taxon>Trifolieae</taxon>
        <taxon>Medicago</taxon>
    </lineage>
</organism>
<evidence type="ECO:0000313" key="2">
    <source>
        <dbReference type="EMBL" id="RHN67447.1"/>
    </source>
</evidence>
<dbReference type="PANTHER" id="PTHR47852:SF2">
    <property type="entry name" value="WW DOMAIN-CONTAINING PROTEIN"/>
    <property type="match status" value="1"/>
</dbReference>